<reference evidence="1" key="1">
    <citation type="journal article" date="2022" name="G3 (Bethesda)">
        <title>High quality genome of the basidiomycete yeast Dioszegia hungarica PDD-24b-2 isolated from cloud water.</title>
        <authorList>
            <person name="Jarrige D."/>
            <person name="Haridas S."/>
            <person name="Bleykasten-Grosshans C."/>
            <person name="Joly M."/>
            <person name="Nadalig T."/>
            <person name="Sancelme M."/>
            <person name="Vuilleumier S."/>
            <person name="Grigoriev I.V."/>
            <person name="Amato P."/>
            <person name="Bringel F."/>
        </authorList>
    </citation>
    <scope>NUCLEOTIDE SEQUENCE</scope>
    <source>
        <strain evidence="1">PDD-24b-2</strain>
    </source>
</reference>
<comment type="caution">
    <text evidence="1">The sequence shown here is derived from an EMBL/GenBank/DDBJ whole genome shotgun (WGS) entry which is preliminary data.</text>
</comment>
<name>A0AA38LV60_9TREE</name>
<proteinExistence type="predicted"/>
<sequence length="249" mass="27265">MFDGKIAYRVKLKHTNQRTRPGGPLQGFVDVKWGTLLHSKASGSPLPPYSHSPTALPSYLTLANIVTRRVSWVDRQAFQSRASFRRPSATAGDSRFTAIKHVAKAVFRGVSGCFGCKVAAREPAGCGRDSTLTPRTRLTGYRSSPACATSRRTEKGRAVQNCGATRLRPSEQYKRIPKTDRTTVTSARVNTRVQSPASPLRLGHYALECSTGHWTVKSAVQAKVHVMRCCVEPYRAPLAHTTQGEGELS</sequence>
<dbReference type="AlphaFoldDB" id="A0AA38LV60"/>
<evidence type="ECO:0000313" key="1">
    <source>
        <dbReference type="EMBL" id="KAI9635309.1"/>
    </source>
</evidence>
<keyword evidence="2" id="KW-1185">Reference proteome</keyword>
<dbReference type="RefSeq" id="XP_052945086.1">
    <property type="nucleotide sequence ID" value="XM_053088570.1"/>
</dbReference>
<organism evidence="1 2">
    <name type="scientific">Dioszegia hungarica</name>
    <dbReference type="NCBI Taxonomy" id="4972"/>
    <lineage>
        <taxon>Eukaryota</taxon>
        <taxon>Fungi</taxon>
        <taxon>Dikarya</taxon>
        <taxon>Basidiomycota</taxon>
        <taxon>Agaricomycotina</taxon>
        <taxon>Tremellomycetes</taxon>
        <taxon>Tremellales</taxon>
        <taxon>Bulleribasidiaceae</taxon>
        <taxon>Dioszegia</taxon>
    </lineage>
</organism>
<dbReference type="Proteomes" id="UP001164286">
    <property type="component" value="Unassembled WGS sequence"/>
</dbReference>
<gene>
    <name evidence="1" type="ORF">MKK02DRAFT_32766</name>
</gene>
<accession>A0AA38LV60</accession>
<protein>
    <submittedName>
        <fullName evidence="1">Uncharacterized protein</fullName>
    </submittedName>
</protein>
<dbReference type="EMBL" id="JAKWFO010000005">
    <property type="protein sequence ID" value="KAI9635309.1"/>
    <property type="molecule type" value="Genomic_DNA"/>
</dbReference>
<dbReference type="GeneID" id="77727775"/>
<evidence type="ECO:0000313" key="2">
    <source>
        <dbReference type="Proteomes" id="UP001164286"/>
    </source>
</evidence>